<evidence type="ECO:0000313" key="3">
    <source>
        <dbReference type="EMBL" id="KAK4193420.1"/>
    </source>
</evidence>
<feature type="compositionally biased region" description="Low complexity" evidence="1">
    <location>
        <begin position="50"/>
        <end position="61"/>
    </location>
</feature>
<dbReference type="EMBL" id="MU864351">
    <property type="protein sequence ID" value="KAK4193420.1"/>
    <property type="molecule type" value="Genomic_DNA"/>
</dbReference>
<feature type="compositionally biased region" description="Polar residues" evidence="1">
    <location>
        <begin position="109"/>
        <end position="122"/>
    </location>
</feature>
<protein>
    <submittedName>
        <fullName evidence="3">Uncharacterized protein</fullName>
    </submittedName>
</protein>
<proteinExistence type="predicted"/>
<feature type="compositionally biased region" description="Polar residues" evidence="1">
    <location>
        <begin position="74"/>
        <end position="92"/>
    </location>
</feature>
<evidence type="ECO:0000256" key="2">
    <source>
        <dbReference type="SAM" id="Phobius"/>
    </source>
</evidence>
<feature type="region of interest" description="Disordered" evidence="1">
    <location>
        <begin position="309"/>
        <end position="338"/>
    </location>
</feature>
<sequence>MAQNGFEASKTSSSGRPRHQITRSISEFASPIRLHRQHSNRAIRDNRDTLSPLVQSPLQSLRNRPSFEGGSKSEGVSPNISPNASRRTSVLYTSPDDLMPGITTTVSHTSASAPILTTTPPKKSSIAVDPDEEKQKAAARKSGLQRSLVELETLAGTTTRRLDDTYYSVLEKLGALQNTIAGLKELAGLHRELPSSFNKDADEIVEDVGTQLDAFGQFEDQQQLIESLQGRIYTGREAIKSLSERVDVVRARIENWERADREWQERTRKRLKAVWVISSIGFLCLLLIFASAQYGTGSLDNTLKDGAAAVSKPSADGSKQQQWPTGRTTGDPNENKVLNLTEPSATLSLTNDILRTFDEL</sequence>
<keyword evidence="2" id="KW-1133">Transmembrane helix</keyword>
<dbReference type="AlphaFoldDB" id="A0AAN7AQ02"/>
<gene>
    <name evidence="3" type="ORF">QBC35DRAFT_105572</name>
</gene>
<feature type="region of interest" description="Disordered" evidence="1">
    <location>
        <begin position="1"/>
        <end position="96"/>
    </location>
</feature>
<reference evidence="3" key="1">
    <citation type="journal article" date="2023" name="Mol. Phylogenet. Evol.">
        <title>Genome-scale phylogeny and comparative genomics of the fungal order Sordariales.</title>
        <authorList>
            <person name="Hensen N."/>
            <person name="Bonometti L."/>
            <person name="Westerberg I."/>
            <person name="Brannstrom I.O."/>
            <person name="Guillou S."/>
            <person name="Cros-Aarteil S."/>
            <person name="Calhoun S."/>
            <person name="Haridas S."/>
            <person name="Kuo A."/>
            <person name="Mondo S."/>
            <person name="Pangilinan J."/>
            <person name="Riley R."/>
            <person name="LaButti K."/>
            <person name="Andreopoulos B."/>
            <person name="Lipzen A."/>
            <person name="Chen C."/>
            <person name="Yan M."/>
            <person name="Daum C."/>
            <person name="Ng V."/>
            <person name="Clum A."/>
            <person name="Steindorff A."/>
            <person name="Ohm R.A."/>
            <person name="Martin F."/>
            <person name="Silar P."/>
            <person name="Natvig D.O."/>
            <person name="Lalanne C."/>
            <person name="Gautier V."/>
            <person name="Ament-Velasquez S.L."/>
            <person name="Kruys A."/>
            <person name="Hutchinson M.I."/>
            <person name="Powell A.J."/>
            <person name="Barry K."/>
            <person name="Miller A.N."/>
            <person name="Grigoriev I.V."/>
            <person name="Debuchy R."/>
            <person name="Gladieux P."/>
            <person name="Hiltunen Thoren M."/>
            <person name="Johannesson H."/>
        </authorList>
    </citation>
    <scope>NUCLEOTIDE SEQUENCE</scope>
    <source>
        <strain evidence="3">PSN309</strain>
    </source>
</reference>
<reference evidence="3" key="2">
    <citation type="submission" date="2023-05" db="EMBL/GenBank/DDBJ databases">
        <authorList>
            <consortium name="Lawrence Berkeley National Laboratory"/>
            <person name="Steindorff A."/>
            <person name="Hensen N."/>
            <person name="Bonometti L."/>
            <person name="Westerberg I."/>
            <person name="Brannstrom I.O."/>
            <person name="Guillou S."/>
            <person name="Cros-Aarteil S."/>
            <person name="Calhoun S."/>
            <person name="Haridas S."/>
            <person name="Kuo A."/>
            <person name="Mondo S."/>
            <person name="Pangilinan J."/>
            <person name="Riley R."/>
            <person name="Labutti K."/>
            <person name="Andreopoulos B."/>
            <person name="Lipzen A."/>
            <person name="Chen C."/>
            <person name="Yanf M."/>
            <person name="Daum C."/>
            <person name="Ng V."/>
            <person name="Clum A."/>
            <person name="Ohm R."/>
            <person name="Martin F."/>
            <person name="Silar P."/>
            <person name="Natvig D."/>
            <person name="Lalanne C."/>
            <person name="Gautier V."/>
            <person name="Ament-Velasquez S.L."/>
            <person name="Kruys A."/>
            <person name="Hutchinson M.I."/>
            <person name="Powell A.J."/>
            <person name="Barry K."/>
            <person name="Miller A.N."/>
            <person name="Grigoriev I.V."/>
            <person name="Debuchy R."/>
            <person name="Gladieux P."/>
            <person name="Thoren M.H."/>
            <person name="Johannesson H."/>
        </authorList>
    </citation>
    <scope>NUCLEOTIDE SEQUENCE</scope>
    <source>
        <strain evidence="3">PSN309</strain>
    </source>
</reference>
<keyword evidence="2" id="KW-0812">Transmembrane</keyword>
<dbReference type="Proteomes" id="UP001302126">
    <property type="component" value="Unassembled WGS sequence"/>
</dbReference>
<evidence type="ECO:0000313" key="4">
    <source>
        <dbReference type="Proteomes" id="UP001302126"/>
    </source>
</evidence>
<evidence type="ECO:0000256" key="1">
    <source>
        <dbReference type="SAM" id="MobiDB-lite"/>
    </source>
</evidence>
<keyword evidence="2" id="KW-0472">Membrane</keyword>
<accession>A0AAN7AQ02</accession>
<organism evidence="3 4">
    <name type="scientific">Podospora australis</name>
    <dbReference type="NCBI Taxonomy" id="1536484"/>
    <lineage>
        <taxon>Eukaryota</taxon>
        <taxon>Fungi</taxon>
        <taxon>Dikarya</taxon>
        <taxon>Ascomycota</taxon>
        <taxon>Pezizomycotina</taxon>
        <taxon>Sordariomycetes</taxon>
        <taxon>Sordariomycetidae</taxon>
        <taxon>Sordariales</taxon>
        <taxon>Podosporaceae</taxon>
        <taxon>Podospora</taxon>
    </lineage>
</organism>
<feature type="transmembrane region" description="Helical" evidence="2">
    <location>
        <begin position="273"/>
        <end position="294"/>
    </location>
</feature>
<comment type="caution">
    <text evidence="3">The sequence shown here is derived from an EMBL/GenBank/DDBJ whole genome shotgun (WGS) entry which is preliminary data.</text>
</comment>
<name>A0AAN7AQ02_9PEZI</name>
<feature type="region of interest" description="Disordered" evidence="1">
    <location>
        <begin position="109"/>
        <end position="131"/>
    </location>
</feature>
<keyword evidence="4" id="KW-1185">Reference proteome</keyword>
<feature type="compositionally biased region" description="Polar residues" evidence="1">
    <location>
        <begin position="317"/>
        <end position="338"/>
    </location>
</feature>